<comment type="caution">
    <text evidence="2">The sequence shown here is derived from an EMBL/GenBank/DDBJ whole genome shotgun (WGS) entry which is preliminary data.</text>
</comment>
<accession>A0A852THX4</accession>
<reference evidence="3" key="1">
    <citation type="submission" date="2020-07" db="EMBL/GenBank/DDBJ databases">
        <authorList>
            <person name="Partida-Martinez L."/>
            <person name="Huntemann M."/>
            <person name="Clum A."/>
            <person name="Wang J."/>
            <person name="Palaniappan K."/>
            <person name="Ritter S."/>
            <person name="Chen I.-M."/>
            <person name="Stamatis D."/>
            <person name="Reddy T."/>
            <person name="O'Malley R."/>
            <person name="Daum C."/>
            <person name="Shapiro N."/>
            <person name="Ivanova N."/>
            <person name="Kyrpides N."/>
            <person name="Woyke T."/>
        </authorList>
    </citation>
    <scope>NUCLEOTIDE SEQUENCE [LARGE SCALE GENOMIC DNA]</scope>
    <source>
        <strain evidence="3">AT2.8</strain>
    </source>
</reference>
<evidence type="ECO:0000256" key="1">
    <source>
        <dbReference type="SAM" id="Phobius"/>
    </source>
</evidence>
<reference evidence="3" key="2">
    <citation type="submission" date="2020-08" db="EMBL/GenBank/DDBJ databases">
        <title>The Agave Microbiome: Exploring the role of microbial communities in plant adaptations to desert environments.</title>
        <authorList>
            <person name="Partida-Martinez L.P."/>
        </authorList>
    </citation>
    <scope>NUCLEOTIDE SEQUENCE [LARGE SCALE GENOMIC DNA]</scope>
    <source>
        <strain evidence="3">AT2.8</strain>
    </source>
</reference>
<organism evidence="2 3">
    <name type="scientific">Neobacillus niacini</name>
    <dbReference type="NCBI Taxonomy" id="86668"/>
    <lineage>
        <taxon>Bacteria</taxon>
        <taxon>Bacillati</taxon>
        <taxon>Bacillota</taxon>
        <taxon>Bacilli</taxon>
        <taxon>Bacillales</taxon>
        <taxon>Bacillaceae</taxon>
        <taxon>Neobacillus</taxon>
    </lineage>
</organism>
<evidence type="ECO:0000313" key="3">
    <source>
        <dbReference type="Proteomes" id="UP000548423"/>
    </source>
</evidence>
<gene>
    <name evidence="2" type="ORF">F4694_004562</name>
</gene>
<keyword evidence="1" id="KW-0812">Transmembrane</keyword>
<dbReference type="AlphaFoldDB" id="A0A852THX4"/>
<dbReference type="EMBL" id="JACCBX010000010">
    <property type="protein sequence ID" value="NYE07745.1"/>
    <property type="molecule type" value="Genomic_DNA"/>
</dbReference>
<feature type="transmembrane region" description="Helical" evidence="1">
    <location>
        <begin position="6"/>
        <end position="25"/>
    </location>
</feature>
<sequence length="127" mass="14923">MVWLLRLLLVFLCIFLIFGTIKFLLKPTRKLEAARKHKRFLLLDNDEVIKNFQLTYNGAVFTGEKYLGATKNSIDVVSISLSPEHTTSIQGMAKEDFYFIEKKIHEKYPLAQINWKSPIHEFLYQKK</sequence>
<keyword evidence="1" id="KW-0472">Membrane</keyword>
<evidence type="ECO:0008006" key="4">
    <source>
        <dbReference type="Google" id="ProtNLM"/>
    </source>
</evidence>
<evidence type="ECO:0000313" key="2">
    <source>
        <dbReference type="EMBL" id="NYE07745.1"/>
    </source>
</evidence>
<proteinExistence type="predicted"/>
<protein>
    <recommendedName>
        <fullName evidence="4">Sigma-w pathway protein ysdB</fullName>
    </recommendedName>
</protein>
<name>A0A852THX4_9BACI</name>
<dbReference type="Proteomes" id="UP000548423">
    <property type="component" value="Unassembled WGS sequence"/>
</dbReference>
<keyword evidence="1" id="KW-1133">Transmembrane helix</keyword>